<feature type="domain" description="Amidase" evidence="2">
    <location>
        <begin position="32"/>
        <end position="424"/>
    </location>
</feature>
<dbReference type="EMBL" id="VLLF01000004">
    <property type="protein sequence ID" value="TWI87544.1"/>
    <property type="molecule type" value="Genomic_DNA"/>
</dbReference>
<protein>
    <submittedName>
        <fullName evidence="3">Asp-tRNA(Asn)/Glu-tRNA(Gln) amidotransferase A subunit family amidase</fullName>
    </submittedName>
</protein>
<dbReference type="PANTHER" id="PTHR11895:SF151">
    <property type="entry name" value="GLUTAMYL-TRNA(GLN) AMIDOTRANSFERASE SUBUNIT A"/>
    <property type="match status" value="1"/>
</dbReference>
<proteinExistence type="inferred from homology"/>
<name>A0A562T2U0_9HYPH</name>
<comment type="caution">
    <text evidence="3">The sequence shown here is derived from an EMBL/GenBank/DDBJ whole genome shotgun (WGS) entry which is preliminary data.</text>
</comment>
<reference evidence="3 4" key="1">
    <citation type="submission" date="2019-07" db="EMBL/GenBank/DDBJ databases">
        <title>Genomic Encyclopedia of Archaeal and Bacterial Type Strains, Phase II (KMG-II): from individual species to whole genera.</title>
        <authorList>
            <person name="Goeker M."/>
        </authorList>
    </citation>
    <scope>NUCLEOTIDE SEQUENCE [LARGE SCALE GENOMIC DNA]</scope>
    <source>
        <strain evidence="3 4">ATCC BAA-252</strain>
    </source>
</reference>
<dbReference type="Gene3D" id="3.90.1300.10">
    <property type="entry name" value="Amidase signature (AS) domain"/>
    <property type="match status" value="1"/>
</dbReference>
<dbReference type="OrthoDB" id="9777859at2"/>
<gene>
    <name evidence="3" type="ORF">JM93_02110</name>
</gene>
<sequence>MPVFETPASPASLSAIEAAQAIKAGQLSSENLVLACLEQISRTDPTIHAWAFLDPGAALEQARMLDRHQAMGHSLGRLHGVPVGIKDIIDTADMPTECGSPAFAGFQPTEDAEVVRNLKTAGAVIMGKTVTTEIAFLHPAATRNPHNQDRTPGGSSSGSAAAVAAYQIPLALGTQTNGSVIRPAAFCGVVGYKPTRGTISRAGVLQTSQTLDQIGGFARTVEDTGLLAAVVSGSALGTDRLGASPAIHDLKLAYLDMPFSNRLTEDSKRQFERLLDTLGPSCTRIDAPAFIADLVVVQKVLHEYEINLHLGDVLRSKPGSISRTLKPVLERALQIDQQTYKQSFEAAASADAAFEELFSGYDALITPSTTGPAPPAENGTGDPIFCSVWTVGGLPAITLPLLTSSDGMPLGVQIISAKGSDRHLVSCARSLMSTVI</sequence>
<organism evidence="3 4">
    <name type="scientific">Roseibium hamelinense</name>
    <dbReference type="NCBI Taxonomy" id="150831"/>
    <lineage>
        <taxon>Bacteria</taxon>
        <taxon>Pseudomonadati</taxon>
        <taxon>Pseudomonadota</taxon>
        <taxon>Alphaproteobacteria</taxon>
        <taxon>Hyphomicrobiales</taxon>
        <taxon>Stappiaceae</taxon>
        <taxon>Roseibium</taxon>
    </lineage>
</organism>
<evidence type="ECO:0000256" key="1">
    <source>
        <dbReference type="ARBA" id="ARBA00009199"/>
    </source>
</evidence>
<dbReference type="InterPro" id="IPR000120">
    <property type="entry name" value="Amidase"/>
</dbReference>
<dbReference type="RefSeq" id="WP_145342966.1">
    <property type="nucleotide sequence ID" value="NZ_SMLY01000071.1"/>
</dbReference>
<keyword evidence="4" id="KW-1185">Reference proteome</keyword>
<dbReference type="Pfam" id="PF01425">
    <property type="entry name" value="Amidase"/>
    <property type="match status" value="1"/>
</dbReference>
<dbReference type="GO" id="GO:0016740">
    <property type="term" value="F:transferase activity"/>
    <property type="evidence" value="ECO:0007669"/>
    <property type="project" value="UniProtKB-KW"/>
</dbReference>
<dbReference type="PANTHER" id="PTHR11895">
    <property type="entry name" value="TRANSAMIDASE"/>
    <property type="match status" value="1"/>
</dbReference>
<dbReference type="Proteomes" id="UP000320593">
    <property type="component" value="Unassembled WGS sequence"/>
</dbReference>
<evidence type="ECO:0000259" key="2">
    <source>
        <dbReference type="Pfam" id="PF01425"/>
    </source>
</evidence>
<evidence type="ECO:0000313" key="3">
    <source>
        <dbReference type="EMBL" id="TWI87544.1"/>
    </source>
</evidence>
<keyword evidence="3" id="KW-0808">Transferase</keyword>
<dbReference type="InterPro" id="IPR036928">
    <property type="entry name" value="AS_sf"/>
</dbReference>
<evidence type="ECO:0000313" key="4">
    <source>
        <dbReference type="Proteomes" id="UP000320593"/>
    </source>
</evidence>
<dbReference type="InterPro" id="IPR023631">
    <property type="entry name" value="Amidase_dom"/>
</dbReference>
<accession>A0A562T2U0</accession>
<comment type="similarity">
    <text evidence="1">Belongs to the amidase family.</text>
</comment>
<dbReference type="AlphaFoldDB" id="A0A562T2U0"/>
<dbReference type="SUPFAM" id="SSF75304">
    <property type="entry name" value="Amidase signature (AS) enzymes"/>
    <property type="match status" value="1"/>
</dbReference>